<dbReference type="Proteomes" id="UP000199502">
    <property type="component" value="Unassembled WGS sequence"/>
</dbReference>
<feature type="compositionally biased region" description="Low complexity" evidence="1">
    <location>
        <begin position="276"/>
        <end position="290"/>
    </location>
</feature>
<dbReference type="RefSeq" id="WP_090741522.1">
    <property type="nucleotide sequence ID" value="NZ_FMVT01000004.1"/>
</dbReference>
<gene>
    <name evidence="3" type="ORF">SAMN05660710_01296</name>
</gene>
<feature type="region of interest" description="Disordered" evidence="1">
    <location>
        <begin position="263"/>
        <end position="290"/>
    </location>
</feature>
<evidence type="ECO:0000256" key="2">
    <source>
        <dbReference type="SAM" id="SignalP"/>
    </source>
</evidence>
<dbReference type="STRING" id="336292.SAMN05660710_01296"/>
<proteinExistence type="predicted"/>
<dbReference type="OrthoDB" id="9797912at2"/>
<accession>A0A1G5F9Q8</accession>
<feature type="region of interest" description="Disordered" evidence="1">
    <location>
        <begin position="26"/>
        <end position="112"/>
    </location>
</feature>
<dbReference type="AlphaFoldDB" id="A0A1G5F9Q8"/>
<keyword evidence="4" id="KW-1185">Reference proteome</keyword>
<evidence type="ECO:0000313" key="3">
    <source>
        <dbReference type="EMBL" id="SCY35378.1"/>
    </source>
</evidence>
<dbReference type="InterPro" id="IPR038696">
    <property type="entry name" value="IalB_sf"/>
</dbReference>
<feature type="chain" id="PRO_5011700593" evidence="2">
    <location>
        <begin position="24"/>
        <end position="290"/>
    </location>
</feature>
<dbReference type="EMBL" id="FMVT01000004">
    <property type="protein sequence ID" value="SCY35378.1"/>
    <property type="molecule type" value="Genomic_DNA"/>
</dbReference>
<feature type="signal peptide" evidence="2">
    <location>
        <begin position="1"/>
        <end position="23"/>
    </location>
</feature>
<dbReference type="Pfam" id="PF06776">
    <property type="entry name" value="IalB"/>
    <property type="match status" value="1"/>
</dbReference>
<feature type="compositionally biased region" description="Low complexity" evidence="1">
    <location>
        <begin position="49"/>
        <end position="106"/>
    </location>
</feature>
<keyword evidence="2" id="KW-0732">Signal</keyword>
<feature type="compositionally biased region" description="Low complexity" evidence="1">
    <location>
        <begin position="26"/>
        <end position="41"/>
    </location>
</feature>
<evidence type="ECO:0000256" key="1">
    <source>
        <dbReference type="SAM" id="MobiDB-lite"/>
    </source>
</evidence>
<organism evidence="3 4">
    <name type="scientific">Paracoccus tibetensis</name>
    <dbReference type="NCBI Taxonomy" id="336292"/>
    <lineage>
        <taxon>Bacteria</taxon>
        <taxon>Pseudomonadati</taxon>
        <taxon>Pseudomonadota</taxon>
        <taxon>Alphaproteobacteria</taxon>
        <taxon>Rhodobacterales</taxon>
        <taxon>Paracoccaceae</taxon>
        <taxon>Paracoccus</taxon>
    </lineage>
</organism>
<evidence type="ECO:0000313" key="4">
    <source>
        <dbReference type="Proteomes" id="UP000199502"/>
    </source>
</evidence>
<name>A0A1G5F9Q8_9RHOB</name>
<sequence length="290" mass="28983">MFMKPAHALLAALALSTAPAALAQETAPAEGTAAGTEAAPAPQSPLPAAPATDVAAPEADSPAAGAPAADADAPAAEDAADAEAGAGDAPAADAPATDGAAAPADPAAEEGEPRVGSYYLMEEHGDWMIRCIRAGQGKDPCEMYKLLSDEDENAVAEFTLIPLTNGQVAAGATLIAPLETDLIEGLGLQVDNGEMRGYPFSVCTPVGCVSRLGFTDAELAAMKRGNRGTVQLVPFGGDAEQPVRLSFSLTGFTAAFDSLTAYAAAPAPEPQEDAADAPAEAAPAEDAPAE</sequence>
<dbReference type="Gene3D" id="2.60.40.1880">
    <property type="entry name" value="Invasion associated locus B (IalB) protein"/>
    <property type="match status" value="1"/>
</dbReference>
<reference evidence="3 4" key="1">
    <citation type="submission" date="2016-10" db="EMBL/GenBank/DDBJ databases">
        <authorList>
            <person name="de Groot N.N."/>
        </authorList>
    </citation>
    <scope>NUCLEOTIDE SEQUENCE [LARGE SCALE GENOMIC DNA]</scope>
    <source>
        <strain evidence="3 4">CGMCC 1.8925</strain>
    </source>
</reference>
<dbReference type="InterPro" id="IPR010642">
    <property type="entry name" value="Invasion_prot_B"/>
</dbReference>
<protein>
    <submittedName>
        <fullName evidence="3">Invasion protein IalB, involved in pathogenesis</fullName>
    </submittedName>
</protein>